<dbReference type="InterPro" id="IPR043519">
    <property type="entry name" value="NT_sf"/>
</dbReference>
<proteinExistence type="predicted"/>
<dbReference type="AlphaFoldDB" id="A0A327YFN7"/>
<dbReference type="NCBIfam" id="TIGR01987">
    <property type="entry name" value="HI0074"/>
    <property type="match status" value="1"/>
</dbReference>
<dbReference type="InterPro" id="IPR010235">
    <property type="entry name" value="HepT"/>
</dbReference>
<accession>A0A327YFN7</accession>
<dbReference type="Gene3D" id="3.30.460.10">
    <property type="entry name" value="Beta Polymerase, domain 2"/>
    <property type="match status" value="1"/>
</dbReference>
<sequence length="245" mass="28725">MAAKRMYGLSEADFYKIINILKNYAPIVREVILFGSRARGDYKKTSDIDLAIKFRKEHEQLCCIRDALSEASIIYTIDVIDYDKINNEKLKRYIDEEGKVIFLTNEKGEPVVTLNKVIDKLADLERALKKLHESVQRDASADDLVRDGVIQRFEFTYELSWKLMKVYLEYNGNLQATNPRSAIREAFKEGLIEQGDKWIQMLEDRNRTSHTYDEAIAIEIYENIKQTYVTLFADFVTEMKRRMDH</sequence>
<dbReference type="SUPFAM" id="SSF81593">
    <property type="entry name" value="Nucleotidyltransferase substrate binding subunit/domain"/>
    <property type="match status" value="1"/>
</dbReference>
<evidence type="ECO:0000313" key="3">
    <source>
        <dbReference type="Proteomes" id="UP000248555"/>
    </source>
</evidence>
<dbReference type="InterPro" id="IPR041633">
    <property type="entry name" value="Polbeta"/>
</dbReference>
<evidence type="ECO:0000259" key="1">
    <source>
        <dbReference type="Pfam" id="PF18765"/>
    </source>
</evidence>
<evidence type="ECO:0000313" key="2">
    <source>
        <dbReference type="EMBL" id="RAK19878.1"/>
    </source>
</evidence>
<keyword evidence="2" id="KW-0808">Transferase</keyword>
<reference evidence="2 3" key="1">
    <citation type="submission" date="2018-06" db="EMBL/GenBank/DDBJ databases">
        <title>Genomic Encyclopedia of Type Strains, Phase III (KMG-III): the genomes of soil and plant-associated and newly described type strains.</title>
        <authorList>
            <person name="Whitman W."/>
        </authorList>
    </citation>
    <scope>NUCLEOTIDE SEQUENCE [LARGE SCALE GENOMIC DNA]</scope>
    <source>
        <strain evidence="2 3">CGMCC 1.8979</strain>
    </source>
</reference>
<dbReference type="Proteomes" id="UP000248555">
    <property type="component" value="Unassembled WGS sequence"/>
</dbReference>
<dbReference type="PANTHER" id="PTHR43852">
    <property type="entry name" value="NUCLEOTIDYLTRANSFERASE"/>
    <property type="match status" value="1"/>
</dbReference>
<dbReference type="Gene3D" id="1.20.120.330">
    <property type="entry name" value="Nucleotidyltransferases domain 2"/>
    <property type="match status" value="1"/>
</dbReference>
<dbReference type="GO" id="GO:0016740">
    <property type="term" value="F:transferase activity"/>
    <property type="evidence" value="ECO:0007669"/>
    <property type="project" value="UniProtKB-KW"/>
</dbReference>
<dbReference type="Pfam" id="PF08780">
    <property type="entry name" value="NTase_sub_bind"/>
    <property type="match status" value="1"/>
</dbReference>
<dbReference type="CDD" id="cd05403">
    <property type="entry name" value="NT_KNTase_like"/>
    <property type="match status" value="1"/>
</dbReference>
<dbReference type="RefSeq" id="WP_245934733.1">
    <property type="nucleotide sequence ID" value="NZ_QLMH01000005.1"/>
</dbReference>
<dbReference type="PANTHER" id="PTHR43852:SF3">
    <property type="entry name" value="NUCLEOTIDYLTRANSFERASE"/>
    <property type="match status" value="1"/>
</dbReference>
<keyword evidence="3" id="KW-1185">Reference proteome</keyword>
<dbReference type="Pfam" id="PF18765">
    <property type="entry name" value="Polbeta"/>
    <property type="match status" value="1"/>
</dbReference>
<name>A0A327YFN7_9BACL</name>
<gene>
    <name evidence="2" type="ORF">B0I26_10560</name>
</gene>
<dbReference type="EMBL" id="QLMH01000005">
    <property type="protein sequence ID" value="RAK19878.1"/>
    <property type="molecule type" value="Genomic_DNA"/>
</dbReference>
<dbReference type="InterPro" id="IPR052930">
    <property type="entry name" value="TA_antitoxin_MntA"/>
</dbReference>
<protein>
    <submittedName>
        <fullName evidence="2">Nucleotidyltransferase substrate binding protein (TIGR01987 family)</fullName>
    </submittedName>
</protein>
<comment type="caution">
    <text evidence="2">The sequence shown here is derived from an EMBL/GenBank/DDBJ whole genome shotgun (WGS) entry which is preliminary data.</text>
</comment>
<dbReference type="SUPFAM" id="SSF81301">
    <property type="entry name" value="Nucleotidyltransferase"/>
    <property type="match status" value="1"/>
</dbReference>
<organism evidence="2 3">
    <name type="scientific">Paranoxybacillus vitaminiphilus</name>
    <dbReference type="NCBI Taxonomy" id="581036"/>
    <lineage>
        <taxon>Bacteria</taxon>
        <taxon>Bacillati</taxon>
        <taxon>Bacillota</taxon>
        <taxon>Bacilli</taxon>
        <taxon>Bacillales</taxon>
        <taxon>Anoxybacillaceae</taxon>
        <taxon>Paranoxybacillus</taxon>
    </lineage>
</organism>
<feature type="domain" description="Polymerase beta nucleotidyltransferase" evidence="1">
    <location>
        <begin position="16"/>
        <end position="106"/>
    </location>
</feature>